<evidence type="ECO:0000313" key="7">
    <source>
        <dbReference type="Proteomes" id="UP000000379"/>
    </source>
</evidence>
<dbReference type="AlphaFoldDB" id="D7CRR7"/>
<reference evidence="6 7" key="2">
    <citation type="journal article" date="2011" name="Stand. Genomic Sci.">
        <title>Complete genome sequence of Truepera radiovictrix type strain (RQ-24).</title>
        <authorList>
            <person name="Ivanova N."/>
            <person name="Rohde C."/>
            <person name="Munk C."/>
            <person name="Nolan M."/>
            <person name="Lucas S."/>
            <person name="Del Rio T.G."/>
            <person name="Tice H."/>
            <person name="Deshpande S."/>
            <person name="Cheng J.F."/>
            <person name="Tapia R."/>
            <person name="Han C."/>
            <person name="Goodwin L."/>
            <person name="Pitluck S."/>
            <person name="Liolios K."/>
            <person name="Mavromatis K."/>
            <person name="Mikhailova N."/>
            <person name="Pati A."/>
            <person name="Chen A."/>
            <person name="Palaniappan K."/>
            <person name="Land M."/>
            <person name="Hauser L."/>
            <person name="Chang Y.J."/>
            <person name="Jeffries C.D."/>
            <person name="Brambilla E."/>
            <person name="Rohde M."/>
            <person name="Goker M."/>
            <person name="Tindall B.J."/>
            <person name="Woyke T."/>
            <person name="Bristow J."/>
            <person name="Eisen J.A."/>
            <person name="Markowitz V."/>
            <person name="Hugenholtz P."/>
            <person name="Kyrpides N.C."/>
            <person name="Klenk H.P."/>
            <person name="Lapidus A."/>
        </authorList>
    </citation>
    <scope>NUCLEOTIDE SEQUENCE [LARGE SCALE GENOMIC DNA]</scope>
    <source>
        <strain evidence="7">DSM 17093 / CIP 108686 / LMG 22925 / RQ-24</strain>
    </source>
</reference>
<dbReference type="InterPro" id="IPR003593">
    <property type="entry name" value="AAA+_ATPase"/>
</dbReference>
<dbReference type="EMBL" id="CP002049">
    <property type="protein sequence ID" value="ADI13557.1"/>
    <property type="molecule type" value="Genomic_DNA"/>
</dbReference>
<dbReference type="HOGENOM" id="CLU_000604_1_2_0"/>
<sequence length="230" mass="24023">MSTVPAVALTNLGRRYGASFVLRGVNLQVAPGRTVVLKGGNGAGKTTLLRVLSTRLRPSLGSGRVFGFDLVKQGHAVRERVAYLSVFGGSYGGLTPLENLALAAQLYNRAPAPGELAALLERVGLGGAQHKLVRSFSSGMKKRLGLARLLLSEADLWLLDEPYAALDEAGKGLVDGLVLEAKAQGKTVLMASHDLERSAPLADSVLELRDGALSVVFTGDAAKTRGAAHG</sequence>
<gene>
    <name evidence="6" type="ordered locus">Trad_0419</name>
</gene>
<dbReference type="SUPFAM" id="SSF52540">
    <property type="entry name" value="P-loop containing nucleoside triphosphate hydrolases"/>
    <property type="match status" value="1"/>
</dbReference>
<dbReference type="KEGG" id="tra:Trad_0419"/>
<dbReference type="InterPro" id="IPR027417">
    <property type="entry name" value="P-loop_NTPase"/>
</dbReference>
<dbReference type="CDD" id="cd03230">
    <property type="entry name" value="ABC_DR_subfamily_A"/>
    <property type="match status" value="1"/>
</dbReference>
<dbReference type="GO" id="GO:0017004">
    <property type="term" value="P:cytochrome complex assembly"/>
    <property type="evidence" value="ECO:0007669"/>
    <property type="project" value="UniProtKB-KW"/>
</dbReference>
<dbReference type="GO" id="GO:0016887">
    <property type="term" value="F:ATP hydrolysis activity"/>
    <property type="evidence" value="ECO:0007669"/>
    <property type="project" value="InterPro"/>
</dbReference>
<dbReference type="PANTHER" id="PTHR42939:SF1">
    <property type="entry name" value="ABC TRANSPORTER ATP-BINDING PROTEIN ALBC-RELATED"/>
    <property type="match status" value="1"/>
</dbReference>
<keyword evidence="1" id="KW-0813">Transport</keyword>
<evidence type="ECO:0000259" key="5">
    <source>
        <dbReference type="PROSITE" id="PS50893"/>
    </source>
</evidence>
<dbReference type="Gene3D" id="3.40.50.300">
    <property type="entry name" value="P-loop containing nucleotide triphosphate hydrolases"/>
    <property type="match status" value="1"/>
</dbReference>
<evidence type="ECO:0000256" key="3">
    <source>
        <dbReference type="ARBA" id="ARBA00022748"/>
    </source>
</evidence>
<keyword evidence="7" id="KW-1185">Reference proteome</keyword>
<dbReference type="PROSITE" id="PS50893">
    <property type="entry name" value="ABC_TRANSPORTER_2"/>
    <property type="match status" value="1"/>
</dbReference>
<evidence type="ECO:0000256" key="4">
    <source>
        <dbReference type="ARBA" id="ARBA00022840"/>
    </source>
</evidence>
<keyword evidence="4" id="KW-0067">ATP-binding</keyword>
<dbReference type="eggNOG" id="COG1131">
    <property type="taxonomic scope" value="Bacteria"/>
</dbReference>
<dbReference type="PANTHER" id="PTHR42939">
    <property type="entry name" value="ABC TRANSPORTER ATP-BINDING PROTEIN ALBC-RELATED"/>
    <property type="match status" value="1"/>
</dbReference>
<dbReference type="InterPro" id="IPR017871">
    <property type="entry name" value="ABC_transporter-like_CS"/>
</dbReference>
<keyword evidence="3" id="KW-0201">Cytochrome c-type biogenesis</keyword>
<evidence type="ECO:0000256" key="2">
    <source>
        <dbReference type="ARBA" id="ARBA00022741"/>
    </source>
</evidence>
<proteinExistence type="predicted"/>
<dbReference type="SMART" id="SM00382">
    <property type="entry name" value="AAA"/>
    <property type="match status" value="1"/>
</dbReference>
<dbReference type="InterPro" id="IPR005895">
    <property type="entry name" value="ABC_transptr_haem_export_CcmA"/>
</dbReference>
<dbReference type="InterPro" id="IPR051782">
    <property type="entry name" value="ABC_Transporter_VariousFunc"/>
</dbReference>
<dbReference type="NCBIfam" id="TIGR01189">
    <property type="entry name" value="ccmA"/>
    <property type="match status" value="1"/>
</dbReference>
<dbReference type="InterPro" id="IPR003439">
    <property type="entry name" value="ABC_transporter-like_ATP-bd"/>
</dbReference>
<dbReference type="GO" id="GO:0005524">
    <property type="term" value="F:ATP binding"/>
    <property type="evidence" value="ECO:0007669"/>
    <property type="project" value="UniProtKB-KW"/>
</dbReference>
<feature type="domain" description="ABC transporter" evidence="5">
    <location>
        <begin position="7"/>
        <end position="230"/>
    </location>
</feature>
<keyword evidence="2" id="KW-0547">Nucleotide-binding</keyword>
<reference evidence="7" key="1">
    <citation type="submission" date="2010-05" db="EMBL/GenBank/DDBJ databases">
        <title>The complete genome of Truepera radiovictris DSM 17093.</title>
        <authorList>
            <consortium name="US DOE Joint Genome Institute (JGI-PGF)"/>
            <person name="Lucas S."/>
            <person name="Copeland A."/>
            <person name="Lapidus A."/>
            <person name="Glavina del Rio T."/>
            <person name="Dalin E."/>
            <person name="Tice H."/>
            <person name="Bruce D."/>
            <person name="Goodwin L."/>
            <person name="Pitluck S."/>
            <person name="Kyrpides N."/>
            <person name="Mavromatis K."/>
            <person name="Ovchinnikova G."/>
            <person name="Munk A.C."/>
            <person name="Detter J.C."/>
            <person name="Han C."/>
            <person name="Tapia R."/>
            <person name="Land M."/>
            <person name="Hauser L."/>
            <person name="Markowitz V."/>
            <person name="Cheng J.-F."/>
            <person name="Hugenholtz P."/>
            <person name="Woyke T."/>
            <person name="Wu D."/>
            <person name="Tindall B."/>
            <person name="Pomrenke H.G."/>
            <person name="Brambilla E."/>
            <person name="Klenk H.-P."/>
            <person name="Eisen J.A."/>
        </authorList>
    </citation>
    <scope>NUCLEOTIDE SEQUENCE [LARGE SCALE GENOMIC DNA]</scope>
    <source>
        <strain evidence="7">DSM 17093 / CIP 108686 / LMG 22925 / RQ-24</strain>
    </source>
</reference>
<organism evidence="6 7">
    <name type="scientific">Truepera radiovictrix (strain DSM 17093 / CIP 108686 / LMG 22925 / RQ-24)</name>
    <dbReference type="NCBI Taxonomy" id="649638"/>
    <lineage>
        <taxon>Bacteria</taxon>
        <taxon>Thermotogati</taxon>
        <taxon>Deinococcota</taxon>
        <taxon>Deinococci</taxon>
        <taxon>Trueperales</taxon>
        <taxon>Trueperaceae</taxon>
        <taxon>Truepera</taxon>
    </lineage>
</organism>
<dbReference type="STRING" id="649638.Trad_0419"/>
<dbReference type="Pfam" id="PF00005">
    <property type="entry name" value="ABC_tran"/>
    <property type="match status" value="1"/>
</dbReference>
<dbReference type="Proteomes" id="UP000000379">
    <property type="component" value="Chromosome"/>
</dbReference>
<evidence type="ECO:0000256" key="1">
    <source>
        <dbReference type="ARBA" id="ARBA00022448"/>
    </source>
</evidence>
<protein>
    <submittedName>
        <fullName evidence="6">Heme exporter protein CcmA</fullName>
    </submittedName>
</protein>
<dbReference type="PROSITE" id="PS00211">
    <property type="entry name" value="ABC_TRANSPORTER_1"/>
    <property type="match status" value="1"/>
</dbReference>
<dbReference type="OrthoDB" id="9800654at2"/>
<dbReference type="RefSeq" id="WP_013176937.1">
    <property type="nucleotide sequence ID" value="NC_014221.1"/>
</dbReference>
<name>D7CRR7_TRURR</name>
<dbReference type="GO" id="GO:0022857">
    <property type="term" value="F:transmembrane transporter activity"/>
    <property type="evidence" value="ECO:0007669"/>
    <property type="project" value="InterPro"/>
</dbReference>
<evidence type="ECO:0000313" key="6">
    <source>
        <dbReference type="EMBL" id="ADI13557.1"/>
    </source>
</evidence>
<accession>D7CRR7</accession>